<keyword evidence="5 10" id="KW-0067">ATP-binding</keyword>
<keyword evidence="13" id="KW-1185">Reference proteome</keyword>
<evidence type="ECO:0000259" key="11">
    <source>
        <dbReference type="Pfam" id="PF09334"/>
    </source>
</evidence>
<dbReference type="OrthoDB" id="24670at2759"/>
<dbReference type="SUPFAM" id="SSF52374">
    <property type="entry name" value="Nucleotidylyl transferase"/>
    <property type="match status" value="1"/>
</dbReference>
<proteinExistence type="inferred from homology"/>
<evidence type="ECO:0000256" key="10">
    <source>
        <dbReference type="RuleBase" id="RU363039"/>
    </source>
</evidence>
<dbReference type="InterPro" id="IPR033911">
    <property type="entry name" value="MetRS_core"/>
</dbReference>
<dbReference type="CDD" id="cd00814">
    <property type="entry name" value="MetRS_core"/>
    <property type="match status" value="1"/>
</dbReference>
<accession>A0A6A6HHS7</accession>
<evidence type="ECO:0000313" key="12">
    <source>
        <dbReference type="EMBL" id="KAF2237597.1"/>
    </source>
</evidence>
<gene>
    <name evidence="12" type="ORF">EV356DRAFT_441487</name>
</gene>
<evidence type="ECO:0000256" key="4">
    <source>
        <dbReference type="ARBA" id="ARBA00022741"/>
    </source>
</evidence>
<protein>
    <recommendedName>
        <fullName evidence="9">Probable methionine--tRNA ligase, mitochondrial</fullName>
        <ecNumber evidence="2">6.1.1.10</ecNumber>
    </recommendedName>
</protein>
<dbReference type="NCBIfam" id="TIGR00398">
    <property type="entry name" value="metG"/>
    <property type="match status" value="1"/>
</dbReference>
<keyword evidence="3 10" id="KW-0436">Ligase</keyword>
<name>A0A6A6HHS7_VIRVR</name>
<evidence type="ECO:0000256" key="2">
    <source>
        <dbReference type="ARBA" id="ARBA00012838"/>
    </source>
</evidence>
<dbReference type="Gene3D" id="2.170.220.10">
    <property type="match status" value="1"/>
</dbReference>
<comment type="catalytic activity">
    <reaction evidence="8">
        <text>tRNA(Met) + L-methionine + ATP = L-methionyl-tRNA(Met) + AMP + diphosphate</text>
        <dbReference type="Rhea" id="RHEA:13481"/>
        <dbReference type="Rhea" id="RHEA-COMP:9667"/>
        <dbReference type="Rhea" id="RHEA-COMP:9698"/>
        <dbReference type="ChEBI" id="CHEBI:30616"/>
        <dbReference type="ChEBI" id="CHEBI:33019"/>
        <dbReference type="ChEBI" id="CHEBI:57844"/>
        <dbReference type="ChEBI" id="CHEBI:78442"/>
        <dbReference type="ChEBI" id="CHEBI:78530"/>
        <dbReference type="ChEBI" id="CHEBI:456215"/>
        <dbReference type="EC" id="6.1.1.10"/>
    </reaction>
</comment>
<evidence type="ECO:0000313" key="13">
    <source>
        <dbReference type="Proteomes" id="UP000800092"/>
    </source>
</evidence>
<dbReference type="EC" id="6.1.1.10" evidence="2"/>
<dbReference type="InterPro" id="IPR015413">
    <property type="entry name" value="Methionyl/Leucyl_tRNA_Synth"/>
</dbReference>
<dbReference type="Gene3D" id="3.40.50.620">
    <property type="entry name" value="HUPs"/>
    <property type="match status" value="1"/>
</dbReference>
<dbReference type="AlphaFoldDB" id="A0A6A6HHS7"/>
<sequence>MIQQAPSLRLLRQLSRDLIAISTARWVCPSCRVRTSAVRNYAAASTAPVEKPKYITTPIFYVNANPHVGHMYSMVLADIFKRWWILRGKQALLCTGTDEHGMKIQQAAAKASSDPKPFCDKGADTFKDLASRLELTNDHFVRTTDQDHRDAVQFAWTRLEERGYIYTGKHEGWYSISDETFYPQSAVHLIVDPPTGRKIMVSMETGTEVNWQSEYNYHFKLSEFREPLLEFYRENPQWIVPQTRMEQVVKAVTEGLQDLSISRPAERLAWGIPVPNDDTQTIYVWLDALTNYITKAGFPWAPGKDSEQGWPADVHIIGKDITRFHCIYWPALLMALGISLPKNIVAHAHWTLGNKKMSKSTGNVVDPFFALDRFGVDVMRFYLAYDGGLAQDADYSNYHIIEKYRKALQGGLGNLASRVVRGKGWNLRLIVEQCTSGSMPLHTRNEHKLQKEFLDGLPRVVQQSMEKELDIRAGLRAIMNLVYETNRYISEMQPWKLVAKPYKASDSREEPSPELATTVYLTAETLRKVGILLQPFMPNKAAQLLDTLGVDQERRTFDWVEKVDDSYGTSKVEVGRGVEGVLFGPLQSDF</sequence>
<dbReference type="SUPFAM" id="SSF47323">
    <property type="entry name" value="Anticodon-binding domain of a subclass of class I aminoacyl-tRNA synthetases"/>
    <property type="match status" value="1"/>
</dbReference>
<dbReference type="InterPro" id="IPR023457">
    <property type="entry name" value="Met-tRNA_synth_2"/>
</dbReference>
<organism evidence="12 13">
    <name type="scientific">Viridothelium virens</name>
    <name type="common">Speckled blister lichen</name>
    <name type="synonym">Trypethelium virens</name>
    <dbReference type="NCBI Taxonomy" id="1048519"/>
    <lineage>
        <taxon>Eukaryota</taxon>
        <taxon>Fungi</taxon>
        <taxon>Dikarya</taxon>
        <taxon>Ascomycota</taxon>
        <taxon>Pezizomycotina</taxon>
        <taxon>Dothideomycetes</taxon>
        <taxon>Dothideomycetes incertae sedis</taxon>
        <taxon>Trypetheliales</taxon>
        <taxon>Trypetheliaceae</taxon>
        <taxon>Viridothelium</taxon>
    </lineage>
</organism>
<dbReference type="GO" id="GO:0004825">
    <property type="term" value="F:methionine-tRNA ligase activity"/>
    <property type="evidence" value="ECO:0007669"/>
    <property type="project" value="UniProtKB-EC"/>
</dbReference>
<dbReference type="PANTHER" id="PTHR43326:SF1">
    <property type="entry name" value="METHIONINE--TRNA LIGASE, MITOCHONDRIAL"/>
    <property type="match status" value="1"/>
</dbReference>
<keyword evidence="6 10" id="KW-0648">Protein biosynthesis</keyword>
<dbReference type="EMBL" id="ML991779">
    <property type="protein sequence ID" value="KAF2237597.1"/>
    <property type="molecule type" value="Genomic_DNA"/>
</dbReference>
<dbReference type="GO" id="GO:0005524">
    <property type="term" value="F:ATP binding"/>
    <property type="evidence" value="ECO:0007669"/>
    <property type="project" value="UniProtKB-KW"/>
</dbReference>
<evidence type="ECO:0000256" key="3">
    <source>
        <dbReference type="ARBA" id="ARBA00022598"/>
    </source>
</evidence>
<dbReference type="PRINTS" id="PR01041">
    <property type="entry name" value="TRNASYNTHMET"/>
</dbReference>
<dbReference type="PANTHER" id="PTHR43326">
    <property type="entry name" value="METHIONYL-TRNA SYNTHETASE"/>
    <property type="match status" value="1"/>
</dbReference>
<keyword evidence="4 10" id="KW-0547">Nucleotide-binding</keyword>
<dbReference type="InterPro" id="IPR014758">
    <property type="entry name" value="Met-tRNA_synth"/>
</dbReference>
<evidence type="ECO:0000256" key="6">
    <source>
        <dbReference type="ARBA" id="ARBA00022917"/>
    </source>
</evidence>
<feature type="domain" description="Methionyl/Leucyl tRNA synthetase" evidence="11">
    <location>
        <begin position="54"/>
        <end position="419"/>
    </location>
</feature>
<dbReference type="InterPro" id="IPR014729">
    <property type="entry name" value="Rossmann-like_a/b/a_fold"/>
</dbReference>
<comment type="similarity">
    <text evidence="1 10">Belongs to the class-I aminoacyl-tRNA synthetase family.</text>
</comment>
<evidence type="ECO:0000256" key="5">
    <source>
        <dbReference type="ARBA" id="ARBA00022840"/>
    </source>
</evidence>
<dbReference type="Proteomes" id="UP000800092">
    <property type="component" value="Unassembled WGS sequence"/>
</dbReference>
<dbReference type="Gene3D" id="1.10.730.10">
    <property type="entry name" value="Isoleucyl-tRNA Synthetase, Domain 1"/>
    <property type="match status" value="1"/>
</dbReference>
<dbReference type="GO" id="GO:0006431">
    <property type="term" value="P:methionyl-tRNA aminoacylation"/>
    <property type="evidence" value="ECO:0007669"/>
    <property type="project" value="InterPro"/>
</dbReference>
<dbReference type="InterPro" id="IPR009080">
    <property type="entry name" value="tRNAsynth_Ia_anticodon-bd"/>
</dbReference>
<reference evidence="12" key="1">
    <citation type="journal article" date="2020" name="Stud. Mycol.">
        <title>101 Dothideomycetes genomes: a test case for predicting lifestyles and emergence of pathogens.</title>
        <authorList>
            <person name="Haridas S."/>
            <person name="Albert R."/>
            <person name="Binder M."/>
            <person name="Bloem J."/>
            <person name="Labutti K."/>
            <person name="Salamov A."/>
            <person name="Andreopoulos B."/>
            <person name="Baker S."/>
            <person name="Barry K."/>
            <person name="Bills G."/>
            <person name="Bluhm B."/>
            <person name="Cannon C."/>
            <person name="Castanera R."/>
            <person name="Culley D."/>
            <person name="Daum C."/>
            <person name="Ezra D."/>
            <person name="Gonzalez J."/>
            <person name="Henrissat B."/>
            <person name="Kuo A."/>
            <person name="Liang C."/>
            <person name="Lipzen A."/>
            <person name="Lutzoni F."/>
            <person name="Magnuson J."/>
            <person name="Mondo S."/>
            <person name="Nolan M."/>
            <person name="Ohm R."/>
            <person name="Pangilinan J."/>
            <person name="Park H.-J."/>
            <person name="Ramirez L."/>
            <person name="Alfaro M."/>
            <person name="Sun H."/>
            <person name="Tritt A."/>
            <person name="Yoshinaga Y."/>
            <person name="Zwiers L.-H."/>
            <person name="Turgeon B."/>
            <person name="Goodwin S."/>
            <person name="Spatafora J."/>
            <person name="Crous P."/>
            <person name="Grigoriev I."/>
        </authorList>
    </citation>
    <scope>NUCLEOTIDE SEQUENCE</scope>
    <source>
        <strain evidence="12">Tuck. ex Michener</strain>
    </source>
</reference>
<evidence type="ECO:0000256" key="1">
    <source>
        <dbReference type="ARBA" id="ARBA00005594"/>
    </source>
</evidence>
<evidence type="ECO:0000256" key="9">
    <source>
        <dbReference type="ARBA" id="ARBA00068817"/>
    </source>
</evidence>
<dbReference type="FunFam" id="2.170.220.10:FF:000001">
    <property type="entry name" value="methionine--tRNA ligase, mitochondrial"/>
    <property type="match status" value="1"/>
</dbReference>
<dbReference type="GO" id="GO:0005739">
    <property type="term" value="C:mitochondrion"/>
    <property type="evidence" value="ECO:0007669"/>
    <property type="project" value="UniProtKB-ARBA"/>
</dbReference>
<dbReference type="Pfam" id="PF09334">
    <property type="entry name" value="tRNA-synt_1g"/>
    <property type="match status" value="1"/>
</dbReference>
<evidence type="ECO:0000256" key="7">
    <source>
        <dbReference type="ARBA" id="ARBA00023146"/>
    </source>
</evidence>
<evidence type="ECO:0000256" key="8">
    <source>
        <dbReference type="ARBA" id="ARBA00047364"/>
    </source>
</evidence>
<keyword evidence="7 10" id="KW-0030">Aminoacyl-tRNA synthetase</keyword>